<feature type="binding site" evidence="2">
    <location>
        <position position="77"/>
    </location>
    <ligand>
        <name>Mg(2+)</name>
        <dbReference type="ChEBI" id="CHEBI:18420"/>
        <note>catalytic</note>
    </ligand>
</feature>
<evidence type="ECO:0000313" key="6">
    <source>
        <dbReference type="EMBL" id="QUO43663.1"/>
    </source>
</evidence>
<keyword evidence="8" id="KW-1185">Reference proteome</keyword>
<dbReference type="SMART" id="SM00892">
    <property type="entry name" value="Endonuclease_NS"/>
    <property type="match status" value="1"/>
</dbReference>
<dbReference type="Proteomes" id="UP000677234">
    <property type="component" value="Chromosome"/>
</dbReference>
<dbReference type="GO" id="GO:0046872">
    <property type="term" value="F:metal ion binding"/>
    <property type="evidence" value="ECO:0007669"/>
    <property type="project" value="UniProtKB-KW"/>
</dbReference>
<evidence type="ECO:0000313" key="8">
    <source>
        <dbReference type="Proteomes" id="UP000677234"/>
    </source>
</evidence>
<proteinExistence type="predicted"/>
<dbReference type="GO" id="GO:0004519">
    <property type="term" value="F:endonuclease activity"/>
    <property type="evidence" value="ECO:0007669"/>
    <property type="project" value="UniProtKB-KW"/>
</dbReference>
<dbReference type="InterPro" id="IPR044925">
    <property type="entry name" value="His-Me_finger_sf"/>
</dbReference>
<gene>
    <name evidence="5" type="ORF">JD108_11680</name>
    <name evidence="6" type="ORF">KDJ56_11625</name>
</gene>
<evidence type="ECO:0000259" key="3">
    <source>
        <dbReference type="SMART" id="SM00477"/>
    </source>
</evidence>
<feature type="domain" description="ENPP1-3/EXOG-like endonuclease/phosphodiesterase" evidence="3">
    <location>
        <begin position="3"/>
        <end position="191"/>
    </location>
</feature>
<sequence>MNLKAVPHLRAASFFRLVTKYRHALQIGNEFYRQNDYDKGHLTRRKDICWGTYEEAARANYDSFCYANIALQHHSFNTGIWNCLEDWILSRMKEPNRLLVYTGPILKEEDEEYCGVQGEPGCQVKVPFGFWKTVFFLQENTEITCLSFLIRQTPDRLQGDCGYQRLATYQVPLSTITEQAEVNFRPELYERNPLLVRAVDADRRGETKRPIRQEAVVINNLEDIRLA</sequence>
<dbReference type="EMBL" id="CP073708">
    <property type="protein sequence ID" value="QUO43663.1"/>
    <property type="molecule type" value="Genomic_DNA"/>
</dbReference>
<feature type="active site" description="Proton acceptor" evidence="1">
    <location>
        <position position="41"/>
    </location>
</feature>
<dbReference type="PANTHER" id="PTHR13966">
    <property type="entry name" value="ENDONUCLEASE RELATED"/>
    <property type="match status" value="1"/>
</dbReference>
<dbReference type="InterPro" id="IPR020821">
    <property type="entry name" value="ENPP1-3/EXOG-like_nuc-like"/>
</dbReference>
<evidence type="ECO:0000256" key="1">
    <source>
        <dbReference type="PIRSR" id="PIRSR640255-1"/>
    </source>
</evidence>
<protein>
    <submittedName>
        <fullName evidence="5">DNA/RNA non-specific endonuclease</fullName>
    </submittedName>
</protein>
<keyword evidence="5" id="KW-0378">Hydrolase</keyword>
<evidence type="ECO:0000256" key="2">
    <source>
        <dbReference type="PIRSR" id="PIRSR640255-2"/>
    </source>
</evidence>
<keyword evidence="2" id="KW-0479">Metal-binding</keyword>
<accession>A0A7T5JQV8</accession>
<keyword evidence="5" id="KW-0255">Endonuclease</keyword>
<dbReference type="GO" id="GO:0016787">
    <property type="term" value="F:hydrolase activity"/>
    <property type="evidence" value="ECO:0007669"/>
    <property type="project" value="InterPro"/>
</dbReference>
<evidence type="ECO:0000259" key="4">
    <source>
        <dbReference type="SMART" id="SM00892"/>
    </source>
</evidence>
<dbReference type="GO" id="GO:0003676">
    <property type="term" value="F:nucleic acid binding"/>
    <property type="evidence" value="ECO:0007669"/>
    <property type="project" value="InterPro"/>
</dbReference>
<feature type="domain" description="DNA/RNA non-specific endonuclease/pyrophosphatase/phosphodiesterase" evidence="4">
    <location>
        <begin position="1"/>
        <end position="191"/>
    </location>
</feature>
<reference evidence="5 7" key="1">
    <citation type="submission" date="2020-12" db="EMBL/GenBank/DDBJ databases">
        <title>strain FJAT-54423T represents a novel species of the genus Brevibacillus.</title>
        <authorList>
            <person name="Tang R."/>
        </authorList>
    </citation>
    <scope>NUCLEOTIDE SEQUENCE [LARGE SCALE GENOMIC DNA]</scope>
    <source>
        <strain evidence="5 7">FJAT-54423</strain>
    </source>
</reference>
<dbReference type="SMART" id="SM00477">
    <property type="entry name" value="NUC"/>
    <property type="match status" value="1"/>
</dbReference>
<dbReference type="PANTHER" id="PTHR13966:SF5">
    <property type="entry name" value="ENDONUCLEASE G, MITOCHONDRIAL"/>
    <property type="match status" value="1"/>
</dbReference>
<evidence type="ECO:0000313" key="7">
    <source>
        <dbReference type="Proteomes" id="UP000595847"/>
    </source>
</evidence>
<dbReference type="KEGG" id="bcop:JD108_11680"/>
<dbReference type="SUPFAM" id="SSF54060">
    <property type="entry name" value="His-Me finger endonucleases"/>
    <property type="match status" value="1"/>
</dbReference>
<dbReference type="InterPro" id="IPR040255">
    <property type="entry name" value="Non-specific_endonuclease"/>
</dbReference>
<keyword evidence="5" id="KW-0540">Nuclease</keyword>
<dbReference type="EMBL" id="CP066308">
    <property type="protein sequence ID" value="QQE76590.1"/>
    <property type="molecule type" value="Genomic_DNA"/>
</dbReference>
<reference evidence="6" key="2">
    <citation type="submission" date="2021-04" db="EMBL/GenBank/DDBJ databases">
        <title>Brevibacillus composti FJAT-54423, complete genome.</title>
        <authorList>
            <person name="Tang R."/>
        </authorList>
    </citation>
    <scope>NUCLEOTIDE SEQUENCE</scope>
    <source>
        <strain evidence="6">FJAT-54424</strain>
    </source>
</reference>
<dbReference type="InterPro" id="IPR044929">
    <property type="entry name" value="DNA/RNA_non-sp_Endonuclease_sf"/>
</dbReference>
<dbReference type="Gene3D" id="3.40.570.10">
    <property type="entry name" value="Extracellular Endonuclease, subunit A"/>
    <property type="match status" value="1"/>
</dbReference>
<dbReference type="AlphaFoldDB" id="A0A7T5JQV8"/>
<organism evidence="5 7">
    <name type="scientific">Brevibacillus composti</name>
    <dbReference type="NCBI Taxonomy" id="2796470"/>
    <lineage>
        <taxon>Bacteria</taxon>
        <taxon>Bacillati</taxon>
        <taxon>Bacillota</taxon>
        <taxon>Bacilli</taxon>
        <taxon>Bacillales</taxon>
        <taxon>Paenibacillaceae</taxon>
        <taxon>Brevibacillus</taxon>
    </lineage>
</organism>
<dbReference type="Pfam" id="PF01223">
    <property type="entry name" value="Endonuclease_NS"/>
    <property type="match status" value="1"/>
</dbReference>
<name>A0A7T5JQV8_9BACL</name>
<evidence type="ECO:0000313" key="5">
    <source>
        <dbReference type="EMBL" id="QQE76590.1"/>
    </source>
</evidence>
<dbReference type="Proteomes" id="UP000595847">
    <property type="component" value="Chromosome"/>
</dbReference>
<dbReference type="InterPro" id="IPR001604">
    <property type="entry name" value="Endo_G_ENPP1-like_dom"/>
</dbReference>